<dbReference type="AlphaFoldDB" id="A0A9P0IFH5"/>
<gene>
    <name evidence="1" type="ORF">SPLIT_LOCUS10274</name>
</gene>
<protein>
    <recommendedName>
        <fullName evidence="3">Sulfakinin</fullName>
    </recommendedName>
</protein>
<dbReference type="Proteomes" id="UP001153321">
    <property type="component" value="Chromosome 5"/>
</dbReference>
<accession>A0A9P0IFH5</accession>
<organism evidence="1 2">
    <name type="scientific">Spodoptera littoralis</name>
    <name type="common">Egyptian cotton leafworm</name>
    <dbReference type="NCBI Taxonomy" id="7109"/>
    <lineage>
        <taxon>Eukaryota</taxon>
        <taxon>Metazoa</taxon>
        <taxon>Ecdysozoa</taxon>
        <taxon>Arthropoda</taxon>
        <taxon>Hexapoda</taxon>
        <taxon>Insecta</taxon>
        <taxon>Pterygota</taxon>
        <taxon>Neoptera</taxon>
        <taxon>Endopterygota</taxon>
        <taxon>Lepidoptera</taxon>
        <taxon>Glossata</taxon>
        <taxon>Ditrysia</taxon>
        <taxon>Noctuoidea</taxon>
        <taxon>Noctuidae</taxon>
        <taxon>Amphipyrinae</taxon>
        <taxon>Spodoptera</taxon>
    </lineage>
</organism>
<dbReference type="EMBL" id="LR824536">
    <property type="protein sequence ID" value="CAH1644921.1"/>
    <property type="molecule type" value="Genomic_DNA"/>
</dbReference>
<keyword evidence="2" id="KW-1185">Reference proteome</keyword>
<evidence type="ECO:0008006" key="3">
    <source>
        <dbReference type="Google" id="ProtNLM"/>
    </source>
</evidence>
<evidence type="ECO:0000313" key="1">
    <source>
        <dbReference type="EMBL" id="CAH1644921.1"/>
    </source>
</evidence>
<proteinExistence type="predicted"/>
<reference evidence="1" key="1">
    <citation type="submission" date="2022-02" db="EMBL/GenBank/DDBJ databases">
        <authorList>
            <person name="King R."/>
        </authorList>
    </citation>
    <scope>NUCLEOTIDE SEQUENCE</scope>
</reference>
<sequence length="84" mass="9746">MFVLSQTSFKMRLVTIVAMAITVALSMLVHCYEGANLRGFALPEEDEEFRHRPLYRDYSLIRRAARADDAFDDYGHLRFGRSDD</sequence>
<name>A0A9P0IFH5_SPOLI</name>
<evidence type="ECO:0000313" key="2">
    <source>
        <dbReference type="Proteomes" id="UP001153321"/>
    </source>
</evidence>